<dbReference type="InterPro" id="IPR027417">
    <property type="entry name" value="P-loop_NTPase"/>
</dbReference>
<keyword evidence="2" id="KW-0813">Transport</keyword>
<dbReference type="InterPro" id="IPR050153">
    <property type="entry name" value="Metal_Ion_Import_ABC"/>
</dbReference>
<dbReference type="RefSeq" id="WP_179900883.1">
    <property type="nucleotide sequence ID" value="NZ_JACBXV010000122.1"/>
</dbReference>
<dbReference type="GO" id="GO:0016887">
    <property type="term" value="F:ATP hydrolysis activity"/>
    <property type="evidence" value="ECO:0007669"/>
    <property type="project" value="InterPro"/>
</dbReference>
<dbReference type="GO" id="GO:0005524">
    <property type="term" value="F:ATP binding"/>
    <property type="evidence" value="ECO:0007669"/>
    <property type="project" value="UniProtKB-KW"/>
</dbReference>
<dbReference type="EMBL" id="JACBXV010000122">
    <property type="protein sequence ID" value="NYS69611.1"/>
    <property type="molecule type" value="Genomic_DNA"/>
</dbReference>
<evidence type="ECO:0000313" key="6">
    <source>
        <dbReference type="EMBL" id="NYS69611.1"/>
    </source>
</evidence>
<evidence type="ECO:0000256" key="2">
    <source>
        <dbReference type="ARBA" id="ARBA00022448"/>
    </source>
</evidence>
<sequence length="252" mass="27412">MTPHDDMPLPCRIESLSVAYHDRLALRSVSLSVPPGEVMAVLGPNGAGKSTLVKAAMGLVPALSGTVRFYGEELDRARRRVAYMPQAAQVDWDFPTTVRDVVTMGTYGRLGWWRRPGAAQRRSVEEALEAVGISDLAGRQISELSGGQKQRTFVARILAQDPDLFIMDEPFAGVDAASERAIVEVLAGLREAGRTIVIVHHDLSTVRRFCTWATLLSDGDLVSTGPLEEAFTTEAVHRAYGLLDEELTGGRP</sequence>
<dbReference type="Gene3D" id="3.40.50.300">
    <property type="entry name" value="P-loop containing nucleotide triphosphate hydrolases"/>
    <property type="match status" value="1"/>
</dbReference>
<feature type="domain" description="ABC transporter" evidence="5">
    <location>
        <begin position="11"/>
        <end position="243"/>
    </location>
</feature>
<evidence type="ECO:0000256" key="4">
    <source>
        <dbReference type="ARBA" id="ARBA00022840"/>
    </source>
</evidence>
<evidence type="ECO:0000259" key="5">
    <source>
        <dbReference type="PROSITE" id="PS50893"/>
    </source>
</evidence>
<evidence type="ECO:0000256" key="1">
    <source>
        <dbReference type="ARBA" id="ARBA00005417"/>
    </source>
</evidence>
<evidence type="ECO:0000313" key="7">
    <source>
        <dbReference type="Proteomes" id="UP000572528"/>
    </source>
</evidence>
<dbReference type="Pfam" id="PF00005">
    <property type="entry name" value="ABC_tran"/>
    <property type="match status" value="1"/>
</dbReference>
<proteinExistence type="inferred from homology"/>
<dbReference type="Proteomes" id="UP000572528">
    <property type="component" value="Unassembled WGS sequence"/>
</dbReference>
<dbReference type="InterPro" id="IPR003593">
    <property type="entry name" value="AAA+_ATPase"/>
</dbReference>
<evidence type="ECO:0000256" key="3">
    <source>
        <dbReference type="ARBA" id="ARBA00022741"/>
    </source>
</evidence>
<keyword evidence="3" id="KW-0547">Nucleotide-binding</keyword>
<accession>A0A853EN98</accession>
<name>A0A853EN98_9ACTO</name>
<dbReference type="CDD" id="cd03235">
    <property type="entry name" value="ABC_Metallic_Cations"/>
    <property type="match status" value="1"/>
</dbReference>
<gene>
    <name evidence="6" type="ORF">HZZ05_08810</name>
</gene>
<reference evidence="6 7" key="1">
    <citation type="submission" date="2020-07" db="EMBL/GenBank/DDBJ databases">
        <title>MOT database genomes.</title>
        <authorList>
            <person name="Joseph S."/>
            <person name="Aduse-Opoku J."/>
            <person name="Hashim A."/>
            <person name="Wade W."/>
            <person name="Curtis M."/>
        </authorList>
    </citation>
    <scope>NUCLEOTIDE SEQUENCE [LARGE SCALE GENOMIC DNA]</scope>
    <source>
        <strain evidence="6 7">WMus004</strain>
    </source>
</reference>
<keyword evidence="4 6" id="KW-0067">ATP-binding</keyword>
<dbReference type="PANTHER" id="PTHR42734">
    <property type="entry name" value="METAL TRANSPORT SYSTEM ATP-BINDING PROTEIN TM_0124-RELATED"/>
    <property type="match status" value="1"/>
</dbReference>
<protein>
    <submittedName>
        <fullName evidence="6">Metal ABC transporter ATP-binding protein</fullName>
    </submittedName>
</protein>
<dbReference type="InterPro" id="IPR003439">
    <property type="entry name" value="ABC_transporter-like_ATP-bd"/>
</dbReference>
<comment type="caution">
    <text evidence="6">The sequence shown here is derived from an EMBL/GenBank/DDBJ whole genome shotgun (WGS) entry which is preliminary data.</text>
</comment>
<comment type="similarity">
    <text evidence="1">Belongs to the ABC transporter superfamily.</text>
</comment>
<dbReference type="SUPFAM" id="SSF52540">
    <property type="entry name" value="P-loop containing nucleoside triphosphate hydrolases"/>
    <property type="match status" value="1"/>
</dbReference>
<dbReference type="PANTHER" id="PTHR42734:SF5">
    <property type="entry name" value="IRON TRANSPORT SYSTEM ATP-BINDING PROTEIN HI_0361-RELATED"/>
    <property type="match status" value="1"/>
</dbReference>
<organism evidence="6 7">
    <name type="scientific">Actinomyces bowdenii</name>
    <dbReference type="NCBI Taxonomy" id="131109"/>
    <lineage>
        <taxon>Bacteria</taxon>
        <taxon>Bacillati</taxon>
        <taxon>Actinomycetota</taxon>
        <taxon>Actinomycetes</taxon>
        <taxon>Actinomycetales</taxon>
        <taxon>Actinomycetaceae</taxon>
        <taxon>Actinomyces</taxon>
    </lineage>
</organism>
<dbReference type="PROSITE" id="PS50893">
    <property type="entry name" value="ABC_TRANSPORTER_2"/>
    <property type="match status" value="1"/>
</dbReference>
<dbReference type="AlphaFoldDB" id="A0A853EN98"/>
<dbReference type="SMART" id="SM00382">
    <property type="entry name" value="AAA"/>
    <property type="match status" value="1"/>
</dbReference>